<dbReference type="OrthoDB" id="9910139at2"/>
<dbReference type="AlphaFoldDB" id="A0A5S5ALB2"/>
<sequence>MEDIRVRPLKRVDLVTPGLGQAYRGVTPEEQGLARLSGELSGLKEAITRLQNEIEELKKK</sequence>
<dbReference type="Proteomes" id="UP000322294">
    <property type="component" value="Unassembled WGS sequence"/>
</dbReference>
<protein>
    <submittedName>
        <fullName evidence="2">Uncharacterized protein</fullName>
    </submittedName>
</protein>
<comment type="caution">
    <text evidence="2">The sequence shown here is derived from an EMBL/GenBank/DDBJ whole genome shotgun (WGS) entry which is preliminary data.</text>
</comment>
<feature type="coiled-coil region" evidence="1">
    <location>
        <begin position="33"/>
        <end position="60"/>
    </location>
</feature>
<evidence type="ECO:0000313" key="2">
    <source>
        <dbReference type="EMBL" id="TYP51665.1"/>
    </source>
</evidence>
<proteinExistence type="predicted"/>
<organism evidence="2 3">
    <name type="scientific">Thermosediminibacter litoriperuensis</name>
    <dbReference type="NCBI Taxonomy" id="291989"/>
    <lineage>
        <taxon>Bacteria</taxon>
        <taxon>Bacillati</taxon>
        <taxon>Bacillota</taxon>
        <taxon>Clostridia</taxon>
        <taxon>Thermosediminibacterales</taxon>
        <taxon>Thermosediminibacteraceae</taxon>
        <taxon>Thermosediminibacter</taxon>
    </lineage>
</organism>
<reference evidence="2 3" key="1">
    <citation type="submission" date="2019-07" db="EMBL/GenBank/DDBJ databases">
        <title>Genomic Encyclopedia of Type Strains, Phase I: the one thousand microbial genomes (KMG-I) project.</title>
        <authorList>
            <person name="Kyrpides N."/>
        </authorList>
    </citation>
    <scope>NUCLEOTIDE SEQUENCE [LARGE SCALE GENOMIC DNA]</scope>
    <source>
        <strain evidence="2 3">DSM 16647</strain>
    </source>
</reference>
<name>A0A5S5ALB2_9FIRM</name>
<evidence type="ECO:0000313" key="3">
    <source>
        <dbReference type="Proteomes" id="UP000322294"/>
    </source>
</evidence>
<keyword evidence="3" id="KW-1185">Reference proteome</keyword>
<dbReference type="RefSeq" id="WP_148867508.1">
    <property type="nucleotide sequence ID" value="NZ_VNHO01000020.1"/>
</dbReference>
<gene>
    <name evidence="2" type="ORF">LZ11_01788</name>
</gene>
<dbReference type="EMBL" id="VNHO01000020">
    <property type="protein sequence ID" value="TYP51665.1"/>
    <property type="molecule type" value="Genomic_DNA"/>
</dbReference>
<accession>A0A5S5ALB2</accession>
<keyword evidence="1" id="KW-0175">Coiled coil</keyword>
<evidence type="ECO:0000256" key="1">
    <source>
        <dbReference type="SAM" id="Coils"/>
    </source>
</evidence>